<proteinExistence type="predicted"/>
<dbReference type="EMBL" id="CAJVCH010567663">
    <property type="protein sequence ID" value="CAG7832912.1"/>
    <property type="molecule type" value="Genomic_DNA"/>
</dbReference>
<gene>
    <name evidence="2" type="ORF">AFUS01_LOCUS42569</name>
</gene>
<feature type="region of interest" description="Disordered" evidence="1">
    <location>
        <begin position="1"/>
        <end position="26"/>
    </location>
</feature>
<protein>
    <submittedName>
        <fullName evidence="2">Uncharacterized protein</fullName>
    </submittedName>
</protein>
<evidence type="ECO:0000313" key="2">
    <source>
        <dbReference type="EMBL" id="CAG7832912.1"/>
    </source>
</evidence>
<reference evidence="2" key="1">
    <citation type="submission" date="2021-06" db="EMBL/GenBank/DDBJ databases">
        <authorList>
            <person name="Hodson N. C."/>
            <person name="Mongue J. A."/>
            <person name="Jaron S. K."/>
        </authorList>
    </citation>
    <scope>NUCLEOTIDE SEQUENCE</scope>
</reference>
<accession>A0A8J2LMK8</accession>
<feature type="compositionally biased region" description="Basic and acidic residues" evidence="1">
    <location>
        <begin position="1"/>
        <end position="13"/>
    </location>
</feature>
<dbReference type="AlphaFoldDB" id="A0A8J2LMK8"/>
<organism evidence="2 3">
    <name type="scientific">Allacma fusca</name>
    <dbReference type="NCBI Taxonomy" id="39272"/>
    <lineage>
        <taxon>Eukaryota</taxon>
        <taxon>Metazoa</taxon>
        <taxon>Ecdysozoa</taxon>
        <taxon>Arthropoda</taxon>
        <taxon>Hexapoda</taxon>
        <taxon>Collembola</taxon>
        <taxon>Symphypleona</taxon>
        <taxon>Sminthuridae</taxon>
        <taxon>Allacma</taxon>
    </lineage>
</organism>
<dbReference type="Proteomes" id="UP000708208">
    <property type="component" value="Unassembled WGS sequence"/>
</dbReference>
<sequence>MRSKCQDLKDAKATPENSNGMALDDLSRDEELNFEGNGRVLAEELQGKKVLTGGAHLCGGKVVQDEILITLNNSELRSCS</sequence>
<keyword evidence="3" id="KW-1185">Reference proteome</keyword>
<evidence type="ECO:0000313" key="3">
    <source>
        <dbReference type="Proteomes" id="UP000708208"/>
    </source>
</evidence>
<comment type="caution">
    <text evidence="2">The sequence shown here is derived from an EMBL/GenBank/DDBJ whole genome shotgun (WGS) entry which is preliminary data.</text>
</comment>
<evidence type="ECO:0000256" key="1">
    <source>
        <dbReference type="SAM" id="MobiDB-lite"/>
    </source>
</evidence>
<name>A0A8J2LMK8_9HEXA</name>